<feature type="region of interest" description="Disordered" evidence="1">
    <location>
        <begin position="154"/>
        <end position="242"/>
    </location>
</feature>
<organism evidence="2 3">
    <name type="scientific">Dispira parvispora</name>
    <dbReference type="NCBI Taxonomy" id="1520584"/>
    <lineage>
        <taxon>Eukaryota</taxon>
        <taxon>Fungi</taxon>
        <taxon>Fungi incertae sedis</taxon>
        <taxon>Zoopagomycota</taxon>
        <taxon>Kickxellomycotina</taxon>
        <taxon>Dimargaritomycetes</taxon>
        <taxon>Dimargaritales</taxon>
        <taxon>Dimargaritaceae</taxon>
        <taxon>Dispira</taxon>
    </lineage>
</organism>
<name>A0A9W8APQ9_9FUNG</name>
<gene>
    <name evidence="2" type="ORF">IWQ62_002558</name>
</gene>
<feature type="compositionally biased region" description="Polar residues" evidence="1">
    <location>
        <begin position="205"/>
        <end position="225"/>
    </location>
</feature>
<evidence type="ECO:0000256" key="1">
    <source>
        <dbReference type="SAM" id="MobiDB-lite"/>
    </source>
</evidence>
<dbReference type="AlphaFoldDB" id="A0A9W8APQ9"/>
<accession>A0A9W8APQ9</accession>
<protein>
    <submittedName>
        <fullName evidence="2">Uncharacterized protein</fullName>
    </submittedName>
</protein>
<feature type="region of interest" description="Disordered" evidence="1">
    <location>
        <begin position="291"/>
        <end position="312"/>
    </location>
</feature>
<sequence>MACTELYDLNGIRTTAQNCLKRLHRGQYQHLLDQCSELIQQRVHYLGHDLSGHPTEQMDQLFQWQTDDTFFQLRRCTSEQMTVQSGFPVFRRSDSETLLAALGFSRVNASRLAAVVLVWENEQWRYHNLCQFLDSELSGWAPSVEEAEAHFKQAKNDAHGNPSYSIHEPREVESEGDDDYWNQYDEHSKSTSAAPATAAKGLGLSQHSSSRNSMAEDSYWSQYDTASPAPEASPSSSARHGANAGLELTNTQGQDAAQGTSLPPRVVTSALTFNQDAVSPVDLIQRLQSLSESDDDHSHDLPLGTPPTSNTELRSDAASAVLPNALSSQVAPRNALDYPKFQTLLNNDQPLSPTSLSPSEQPQVIKPHDLTSWTDSQPPKHGLSANLDNLRNALRALHGLGRSLNVSDEEFLALTREVISEGAP</sequence>
<reference evidence="2" key="1">
    <citation type="submission" date="2022-07" db="EMBL/GenBank/DDBJ databases">
        <title>Phylogenomic reconstructions and comparative analyses of Kickxellomycotina fungi.</title>
        <authorList>
            <person name="Reynolds N.K."/>
            <person name="Stajich J.E."/>
            <person name="Barry K."/>
            <person name="Grigoriev I.V."/>
            <person name="Crous P."/>
            <person name="Smith M.E."/>
        </authorList>
    </citation>
    <scope>NUCLEOTIDE SEQUENCE</scope>
    <source>
        <strain evidence="2">RSA 1196</strain>
    </source>
</reference>
<proteinExistence type="predicted"/>
<feature type="compositionally biased region" description="Low complexity" evidence="1">
    <location>
        <begin position="190"/>
        <end position="200"/>
    </location>
</feature>
<feature type="region of interest" description="Disordered" evidence="1">
    <location>
        <begin position="344"/>
        <end position="363"/>
    </location>
</feature>
<dbReference type="EMBL" id="JANBPY010000561">
    <property type="protein sequence ID" value="KAJ1965871.1"/>
    <property type="molecule type" value="Genomic_DNA"/>
</dbReference>
<dbReference type="Proteomes" id="UP001150925">
    <property type="component" value="Unassembled WGS sequence"/>
</dbReference>
<evidence type="ECO:0000313" key="3">
    <source>
        <dbReference type="Proteomes" id="UP001150925"/>
    </source>
</evidence>
<feature type="compositionally biased region" description="Low complexity" evidence="1">
    <location>
        <begin position="226"/>
        <end position="238"/>
    </location>
</feature>
<feature type="compositionally biased region" description="Polar residues" evidence="1">
    <location>
        <begin position="344"/>
        <end position="362"/>
    </location>
</feature>
<comment type="caution">
    <text evidence="2">The sequence shown here is derived from an EMBL/GenBank/DDBJ whole genome shotgun (WGS) entry which is preliminary data.</text>
</comment>
<dbReference type="OrthoDB" id="5578001at2759"/>
<evidence type="ECO:0000313" key="2">
    <source>
        <dbReference type="EMBL" id="KAJ1965871.1"/>
    </source>
</evidence>
<keyword evidence="3" id="KW-1185">Reference proteome</keyword>